<evidence type="ECO:0000256" key="5">
    <source>
        <dbReference type="ARBA" id="ARBA00022777"/>
    </source>
</evidence>
<dbReference type="CDD" id="cd00082">
    <property type="entry name" value="HisKA"/>
    <property type="match status" value="1"/>
</dbReference>
<dbReference type="RefSeq" id="WP_099152594.1">
    <property type="nucleotide sequence ID" value="NZ_PDUD01000028.1"/>
</dbReference>
<dbReference type="InterPro" id="IPR003661">
    <property type="entry name" value="HisK_dim/P_dom"/>
</dbReference>
<dbReference type="PRINTS" id="PR00344">
    <property type="entry name" value="BCTRLSENSOR"/>
</dbReference>
<organism evidence="8 9">
    <name type="scientific">Flavilitoribacter nigricans (strain ATCC 23147 / DSM 23189 / NBRC 102662 / NCIMB 1420 / SS-2)</name>
    <name type="common">Lewinella nigricans</name>
    <dbReference type="NCBI Taxonomy" id="1122177"/>
    <lineage>
        <taxon>Bacteria</taxon>
        <taxon>Pseudomonadati</taxon>
        <taxon>Bacteroidota</taxon>
        <taxon>Saprospiria</taxon>
        <taxon>Saprospirales</taxon>
        <taxon>Lewinellaceae</taxon>
        <taxon>Flavilitoribacter</taxon>
    </lineage>
</organism>
<evidence type="ECO:0000256" key="4">
    <source>
        <dbReference type="ARBA" id="ARBA00022679"/>
    </source>
</evidence>
<keyword evidence="9" id="KW-1185">Reference proteome</keyword>
<dbReference type="EMBL" id="PDUD01000028">
    <property type="protein sequence ID" value="PHN03881.1"/>
    <property type="molecule type" value="Genomic_DNA"/>
</dbReference>
<evidence type="ECO:0000259" key="7">
    <source>
        <dbReference type="PROSITE" id="PS50109"/>
    </source>
</evidence>
<dbReference type="OrthoDB" id="9781208at2"/>
<gene>
    <name evidence="8" type="ORF">CRP01_23695</name>
</gene>
<dbReference type="SMART" id="SM00387">
    <property type="entry name" value="HATPase_c"/>
    <property type="match status" value="1"/>
</dbReference>
<evidence type="ECO:0000313" key="9">
    <source>
        <dbReference type="Proteomes" id="UP000223913"/>
    </source>
</evidence>
<dbReference type="SUPFAM" id="SSF55874">
    <property type="entry name" value="ATPase domain of HSP90 chaperone/DNA topoisomerase II/histidine kinase"/>
    <property type="match status" value="1"/>
</dbReference>
<dbReference type="Pfam" id="PF02518">
    <property type="entry name" value="HATPase_c"/>
    <property type="match status" value="1"/>
</dbReference>
<dbReference type="Gene3D" id="3.30.565.10">
    <property type="entry name" value="Histidine kinase-like ATPase, C-terminal domain"/>
    <property type="match status" value="1"/>
</dbReference>
<dbReference type="EC" id="2.7.13.3" evidence="2"/>
<dbReference type="AlphaFoldDB" id="A0A2D0N5V1"/>
<dbReference type="SMART" id="SM00388">
    <property type="entry name" value="HisKA"/>
    <property type="match status" value="1"/>
</dbReference>
<evidence type="ECO:0000256" key="6">
    <source>
        <dbReference type="SAM" id="Coils"/>
    </source>
</evidence>
<accession>A0A2D0N5V1</accession>
<keyword evidence="3" id="KW-0597">Phosphoprotein</keyword>
<dbReference type="PANTHER" id="PTHR43304">
    <property type="entry name" value="PHYTOCHROME-LIKE PROTEIN CPH1"/>
    <property type="match status" value="1"/>
</dbReference>
<dbReference type="GO" id="GO:0000155">
    <property type="term" value="F:phosphorelay sensor kinase activity"/>
    <property type="evidence" value="ECO:0007669"/>
    <property type="project" value="InterPro"/>
</dbReference>
<keyword evidence="6" id="KW-0175">Coiled coil</keyword>
<comment type="catalytic activity">
    <reaction evidence="1">
        <text>ATP + protein L-histidine = ADP + protein N-phospho-L-histidine.</text>
        <dbReference type="EC" id="2.7.13.3"/>
    </reaction>
</comment>
<dbReference type="PANTHER" id="PTHR43304:SF1">
    <property type="entry name" value="PAC DOMAIN-CONTAINING PROTEIN"/>
    <property type="match status" value="1"/>
</dbReference>
<dbReference type="Gene3D" id="1.10.287.130">
    <property type="match status" value="1"/>
</dbReference>
<dbReference type="InterPro" id="IPR004358">
    <property type="entry name" value="Sig_transdc_His_kin-like_C"/>
</dbReference>
<dbReference type="InterPro" id="IPR052162">
    <property type="entry name" value="Sensor_kinase/Photoreceptor"/>
</dbReference>
<name>A0A2D0N5V1_FLAN2</name>
<proteinExistence type="predicted"/>
<dbReference type="InterPro" id="IPR003594">
    <property type="entry name" value="HATPase_dom"/>
</dbReference>
<dbReference type="SUPFAM" id="SSF47384">
    <property type="entry name" value="Homodimeric domain of signal transducing histidine kinase"/>
    <property type="match status" value="1"/>
</dbReference>
<dbReference type="InterPro" id="IPR036890">
    <property type="entry name" value="HATPase_C_sf"/>
</dbReference>
<sequence length="330" mass="37721">MDDLKTTLGKILAELAIDPAVQERICSAFIPVLEKNQERLDFLNARTLKDKSIAINLLNQAIDDLQKKQEEIEEVNQTLLLQKLQLEEQSRQLRESLDRLEMSYEELEQFSYIASHDLKSPLRTIASYAQLLQRRYGGQLGEEADEFLQYITSGARQMNDIIKDLLEYSFIQEQKEMFADIDMNEIMGMVKFNLHSELADTQTQLHIGPLPSVMQASKSGMVQLFQNLLSNAIKFQSEEPPEIRITAEDVDTHWKFTVKDNGIGLDESFSKKVFLPFQRLTDRSLPGSGIGLAICKKIVKLHRGEIWYESRPGDGTTFYFTIGKGHTPNT</sequence>
<protein>
    <recommendedName>
        <fullName evidence="2">histidine kinase</fullName>
        <ecNumber evidence="2">2.7.13.3</ecNumber>
    </recommendedName>
</protein>
<dbReference type="FunFam" id="3.30.565.10:FF:000006">
    <property type="entry name" value="Sensor histidine kinase WalK"/>
    <property type="match status" value="1"/>
</dbReference>
<evidence type="ECO:0000256" key="3">
    <source>
        <dbReference type="ARBA" id="ARBA00022553"/>
    </source>
</evidence>
<keyword evidence="4" id="KW-0808">Transferase</keyword>
<dbReference type="Pfam" id="PF00512">
    <property type="entry name" value="HisKA"/>
    <property type="match status" value="1"/>
</dbReference>
<evidence type="ECO:0000313" key="8">
    <source>
        <dbReference type="EMBL" id="PHN03881.1"/>
    </source>
</evidence>
<feature type="domain" description="Histidine kinase" evidence="7">
    <location>
        <begin position="113"/>
        <end position="326"/>
    </location>
</feature>
<dbReference type="InterPro" id="IPR036097">
    <property type="entry name" value="HisK_dim/P_sf"/>
</dbReference>
<reference evidence="8 9" key="1">
    <citation type="submission" date="2017-10" db="EMBL/GenBank/DDBJ databases">
        <title>The draft genome sequence of Lewinella nigricans NBRC 102662.</title>
        <authorList>
            <person name="Wang K."/>
        </authorList>
    </citation>
    <scope>NUCLEOTIDE SEQUENCE [LARGE SCALE GENOMIC DNA]</scope>
    <source>
        <strain evidence="8 9">NBRC 102662</strain>
    </source>
</reference>
<dbReference type="PROSITE" id="PS50109">
    <property type="entry name" value="HIS_KIN"/>
    <property type="match status" value="1"/>
</dbReference>
<feature type="coiled-coil region" evidence="6">
    <location>
        <begin position="48"/>
        <end position="110"/>
    </location>
</feature>
<evidence type="ECO:0000256" key="1">
    <source>
        <dbReference type="ARBA" id="ARBA00000085"/>
    </source>
</evidence>
<evidence type="ECO:0000256" key="2">
    <source>
        <dbReference type="ARBA" id="ARBA00012438"/>
    </source>
</evidence>
<comment type="caution">
    <text evidence="8">The sequence shown here is derived from an EMBL/GenBank/DDBJ whole genome shotgun (WGS) entry which is preliminary data.</text>
</comment>
<dbReference type="Proteomes" id="UP000223913">
    <property type="component" value="Unassembled WGS sequence"/>
</dbReference>
<dbReference type="InterPro" id="IPR005467">
    <property type="entry name" value="His_kinase_dom"/>
</dbReference>
<keyword evidence="5 8" id="KW-0418">Kinase</keyword>